<feature type="site" description="Important for beta-aspartyl-AMP intermediate formation" evidence="10">
    <location>
        <position position="375"/>
    </location>
</feature>
<keyword evidence="13" id="KW-1185">Reference proteome</keyword>
<dbReference type="GO" id="GO:0004066">
    <property type="term" value="F:asparagine synthase (glutamine-hydrolyzing) activity"/>
    <property type="evidence" value="ECO:0007669"/>
    <property type="project" value="UniProtKB-EC"/>
</dbReference>
<feature type="domain" description="Glutamine amidotransferase type-2" evidence="11">
    <location>
        <begin position="2"/>
        <end position="218"/>
    </location>
</feature>
<dbReference type="InterPro" id="IPR014729">
    <property type="entry name" value="Rossmann-like_a/b/a_fold"/>
</dbReference>
<evidence type="ECO:0000256" key="6">
    <source>
        <dbReference type="ARBA" id="ARBA00022962"/>
    </source>
</evidence>
<protein>
    <recommendedName>
        <fullName evidence="3">asparagine synthase (glutamine-hydrolyzing)</fullName>
        <ecNumber evidence="3">6.3.5.4</ecNumber>
    </recommendedName>
</protein>
<keyword evidence="8" id="KW-0061">Asparagine biosynthesis</keyword>
<organism evidence="12 13">
    <name type="scientific">Nitrospira japonica</name>
    <dbReference type="NCBI Taxonomy" id="1325564"/>
    <lineage>
        <taxon>Bacteria</taxon>
        <taxon>Pseudomonadati</taxon>
        <taxon>Nitrospirota</taxon>
        <taxon>Nitrospiria</taxon>
        <taxon>Nitrospirales</taxon>
        <taxon>Nitrospiraceae</taxon>
        <taxon>Nitrospira</taxon>
    </lineage>
</organism>
<dbReference type="SUPFAM" id="SSF56235">
    <property type="entry name" value="N-terminal nucleophile aminohydrolases (Ntn hydrolases)"/>
    <property type="match status" value="1"/>
</dbReference>
<dbReference type="EC" id="6.3.5.4" evidence="3"/>
<dbReference type="Gene3D" id="3.40.50.620">
    <property type="entry name" value="HUPs"/>
    <property type="match status" value="1"/>
</dbReference>
<feature type="binding site" evidence="9">
    <location>
        <position position="301"/>
    </location>
    <ligand>
        <name>ATP</name>
        <dbReference type="ChEBI" id="CHEBI:30616"/>
    </ligand>
</feature>
<dbReference type="GO" id="GO:0006529">
    <property type="term" value="P:asparagine biosynthetic process"/>
    <property type="evidence" value="ECO:0007669"/>
    <property type="project" value="UniProtKB-KW"/>
</dbReference>
<dbReference type="PANTHER" id="PTHR43284:SF1">
    <property type="entry name" value="ASPARAGINE SYNTHETASE"/>
    <property type="match status" value="1"/>
</dbReference>
<evidence type="ECO:0000256" key="4">
    <source>
        <dbReference type="ARBA" id="ARBA00022741"/>
    </source>
</evidence>
<dbReference type="STRING" id="1325564.NSJP_4149"/>
<dbReference type="NCBIfam" id="TIGR01536">
    <property type="entry name" value="asn_synth_AEB"/>
    <property type="match status" value="1"/>
</dbReference>
<comment type="pathway">
    <text evidence="1">Amino-acid biosynthesis; L-asparagine biosynthesis; L-asparagine from L-aspartate (L-Gln route): step 1/1.</text>
</comment>
<dbReference type="InterPro" id="IPR006426">
    <property type="entry name" value="Asn_synth_AEB"/>
</dbReference>
<evidence type="ECO:0000256" key="8">
    <source>
        <dbReference type="PIRSR" id="PIRSR001589-1"/>
    </source>
</evidence>
<evidence type="ECO:0000256" key="7">
    <source>
        <dbReference type="ARBA" id="ARBA00048741"/>
    </source>
</evidence>
<feature type="binding site" evidence="9">
    <location>
        <position position="105"/>
    </location>
    <ligand>
        <name>L-glutamine</name>
        <dbReference type="ChEBI" id="CHEBI:58359"/>
    </ligand>
</feature>
<accession>A0A1W1IBD5</accession>
<dbReference type="Pfam" id="PF00733">
    <property type="entry name" value="Asn_synthase"/>
    <property type="match status" value="1"/>
</dbReference>
<gene>
    <name evidence="12" type="ORF">NSJP_4149</name>
</gene>
<dbReference type="AlphaFoldDB" id="A0A1W1IBD5"/>
<dbReference type="SUPFAM" id="SSF52402">
    <property type="entry name" value="Adenine nucleotide alpha hydrolases-like"/>
    <property type="match status" value="1"/>
</dbReference>
<dbReference type="PROSITE" id="PS51278">
    <property type="entry name" value="GATASE_TYPE_2"/>
    <property type="match status" value="1"/>
</dbReference>
<keyword evidence="12" id="KW-0436">Ligase</keyword>
<dbReference type="GO" id="GO:0005829">
    <property type="term" value="C:cytosol"/>
    <property type="evidence" value="ECO:0007669"/>
    <property type="project" value="TreeGrafter"/>
</dbReference>
<dbReference type="InterPro" id="IPR001962">
    <property type="entry name" value="Asn_synthase"/>
</dbReference>
<name>A0A1W1IBD5_9BACT</name>
<dbReference type="Pfam" id="PF13537">
    <property type="entry name" value="GATase_7"/>
    <property type="match status" value="1"/>
</dbReference>
<evidence type="ECO:0000259" key="11">
    <source>
        <dbReference type="PROSITE" id="PS51278"/>
    </source>
</evidence>
<keyword evidence="8" id="KW-0028">Amino-acid biosynthesis</keyword>
<comment type="similarity">
    <text evidence="2">Belongs to the asparagine synthetase family.</text>
</comment>
<sequence length="618" mass="69754">MCGIAGLIDHGAGFGPHRLREVVTAMRDTMVHRGPDDAGLWIETDGSSALAHRRLSILDLSEEGRQPMSDPEGSVVVTFNGEIYNYQSIRASLERQGRRFHSRTDTEVLPHLFEGLDPRRLAELDGMFAFGCWHRAQRRLLLARDPFGKKPLYYATGTGWFAFASELHALRCVPGFDDTVDEDALALYLLLQYIPAPWTIYRNVRKLPPGSYLIADFSGRSTPEPLVQPYTTFDAREAPTLLPRAPEDREAVLRRLILEAVDKRLISDVPLGAFLSGGVDSSLVVAMITRELGRPIQTFSIGFEGTEETEHVFARQIAEHLGTDHHEQLVSPDAVTLIDDVASMLDEPNGDTSCLPTYLLCRYTRQFVTVAVSGDGGDEMFGGYGRYRDTLLDAADWLGRLRWSVRARRWSRPADAYLSPRWLMFQPEEVADLLGGLSPLLWQQIQAWRDQLNDSGRPLIHRMRNLDVATYLPGAVLGKVDRMSMQVSLEVRCPLLDRQVAQFAQSLSAADCWRAPQDTKHILKRLAARYIPEQWVMRKKMGFGLPASAWSRDEMLSLAGDLILSSSGQLSRHTDRAALRRLVERQRFPGCFSIYRVWPLLILELWLRKSRDRALSAV</sequence>
<feature type="active site" description="For GATase activity" evidence="8">
    <location>
        <position position="2"/>
    </location>
</feature>
<keyword evidence="4 9" id="KW-0547">Nucleotide-binding</keyword>
<evidence type="ECO:0000313" key="12">
    <source>
        <dbReference type="EMBL" id="SLM50316.1"/>
    </source>
</evidence>
<dbReference type="InterPro" id="IPR033738">
    <property type="entry name" value="AsnB_N"/>
</dbReference>
<dbReference type="CDD" id="cd01991">
    <property type="entry name" value="Asn_synthase_B_C"/>
    <property type="match status" value="1"/>
</dbReference>
<keyword evidence="5 9" id="KW-0067">ATP-binding</keyword>
<evidence type="ECO:0000256" key="1">
    <source>
        <dbReference type="ARBA" id="ARBA00005187"/>
    </source>
</evidence>
<dbReference type="PIRSF" id="PIRSF001589">
    <property type="entry name" value="Asn_synthetase_glu-h"/>
    <property type="match status" value="1"/>
</dbReference>
<evidence type="ECO:0000256" key="9">
    <source>
        <dbReference type="PIRSR" id="PIRSR001589-2"/>
    </source>
</evidence>
<evidence type="ECO:0000256" key="10">
    <source>
        <dbReference type="PIRSR" id="PIRSR001589-3"/>
    </source>
</evidence>
<dbReference type="KEGG" id="nja:NSJP_4149"/>
<dbReference type="InterPro" id="IPR017932">
    <property type="entry name" value="GATase_2_dom"/>
</dbReference>
<feature type="binding site" evidence="9">
    <location>
        <begin position="373"/>
        <end position="374"/>
    </location>
    <ligand>
        <name>ATP</name>
        <dbReference type="ChEBI" id="CHEBI:30616"/>
    </ligand>
</feature>
<reference evidence="12 13" key="1">
    <citation type="submission" date="2017-03" db="EMBL/GenBank/DDBJ databases">
        <authorList>
            <person name="Afonso C.L."/>
            <person name="Miller P.J."/>
            <person name="Scott M.A."/>
            <person name="Spackman E."/>
            <person name="Goraichik I."/>
            <person name="Dimitrov K.M."/>
            <person name="Suarez D.L."/>
            <person name="Swayne D.E."/>
        </authorList>
    </citation>
    <scope>NUCLEOTIDE SEQUENCE [LARGE SCALE GENOMIC DNA]</scope>
    <source>
        <strain evidence="12">Genome sequencing of Nitrospira japonica strain NJ11</strain>
    </source>
</reference>
<dbReference type="CDD" id="cd00712">
    <property type="entry name" value="AsnB"/>
    <property type="match status" value="1"/>
</dbReference>
<dbReference type="InterPro" id="IPR051786">
    <property type="entry name" value="ASN_synthetase/amidase"/>
</dbReference>
<keyword evidence="6 8" id="KW-0315">Glutamine amidotransferase</keyword>
<evidence type="ECO:0000256" key="2">
    <source>
        <dbReference type="ARBA" id="ARBA00005752"/>
    </source>
</evidence>
<dbReference type="RefSeq" id="WP_172834482.1">
    <property type="nucleotide sequence ID" value="NZ_LT828648.1"/>
</dbReference>
<proteinExistence type="inferred from homology"/>
<dbReference type="GO" id="GO:0005524">
    <property type="term" value="F:ATP binding"/>
    <property type="evidence" value="ECO:0007669"/>
    <property type="project" value="UniProtKB-KW"/>
</dbReference>
<dbReference type="InterPro" id="IPR029055">
    <property type="entry name" value="Ntn_hydrolases_N"/>
</dbReference>
<evidence type="ECO:0000256" key="5">
    <source>
        <dbReference type="ARBA" id="ARBA00022840"/>
    </source>
</evidence>
<evidence type="ECO:0000256" key="3">
    <source>
        <dbReference type="ARBA" id="ARBA00012737"/>
    </source>
</evidence>
<comment type="catalytic activity">
    <reaction evidence="7">
        <text>L-aspartate + L-glutamine + ATP + H2O = L-asparagine + L-glutamate + AMP + diphosphate + H(+)</text>
        <dbReference type="Rhea" id="RHEA:12228"/>
        <dbReference type="ChEBI" id="CHEBI:15377"/>
        <dbReference type="ChEBI" id="CHEBI:15378"/>
        <dbReference type="ChEBI" id="CHEBI:29985"/>
        <dbReference type="ChEBI" id="CHEBI:29991"/>
        <dbReference type="ChEBI" id="CHEBI:30616"/>
        <dbReference type="ChEBI" id="CHEBI:33019"/>
        <dbReference type="ChEBI" id="CHEBI:58048"/>
        <dbReference type="ChEBI" id="CHEBI:58359"/>
        <dbReference type="ChEBI" id="CHEBI:456215"/>
        <dbReference type="EC" id="6.3.5.4"/>
    </reaction>
</comment>
<dbReference type="PANTHER" id="PTHR43284">
    <property type="entry name" value="ASPARAGINE SYNTHETASE (GLUTAMINE-HYDROLYZING)"/>
    <property type="match status" value="1"/>
</dbReference>
<dbReference type="Proteomes" id="UP000192042">
    <property type="component" value="Chromosome I"/>
</dbReference>
<evidence type="ECO:0000313" key="13">
    <source>
        <dbReference type="Proteomes" id="UP000192042"/>
    </source>
</evidence>
<dbReference type="EMBL" id="LT828648">
    <property type="protein sequence ID" value="SLM50316.1"/>
    <property type="molecule type" value="Genomic_DNA"/>
</dbReference>
<dbReference type="Gene3D" id="3.60.20.10">
    <property type="entry name" value="Glutamine Phosphoribosylpyrophosphate, subunit 1, domain 1"/>
    <property type="match status" value="1"/>
</dbReference>